<dbReference type="SMART" id="SM00086">
    <property type="entry name" value="PAC"/>
    <property type="match status" value="3"/>
</dbReference>
<dbReference type="AlphaFoldDB" id="A0A7J2TKJ1"/>
<dbReference type="CDD" id="cd00082">
    <property type="entry name" value="HisKA"/>
    <property type="match status" value="1"/>
</dbReference>
<dbReference type="PANTHER" id="PTHR43304:SF1">
    <property type="entry name" value="PAC DOMAIN-CONTAINING PROTEIN"/>
    <property type="match status" value="1"/>
</dbReference>
<dbReference type="InterPro" id="IPR035965">
    <property type="entry name" value="PAS-like_dom_sf"/>
</dbReference>
<dbReference type="EMBL" id="DSLA01000111">
    <property type="protein sequence ID" value="HEH35888.1"/>
    <property type="molecule type" value="Genomic_DNA"/>
</dbReference>
<feature type="domain" description="PAC" evidence="7">
    <location>
        <begin position="442"/>
        <end position="492"/>
    </location>
</feature>
<dbReference type="PROSITE" id="PS50112">
    <property type="entry name" value="PAS"/>
    <property type="match status" value="4"/>
</dbReference>
<dbReference type="SMART" id="SM00091">
    <property type="entry name" value="PAS"/>
    <property type="match status" value="4"/>
</dbReference>
<dbReference type="NCBIfam" id="TIGR00229">
    <property type="entry name" value="sensory_box"/>
    <property type="match status" value="4"/>
</dbReference>
<comment type="catalytic activity">
    <reaction evidence="1">
        <text>ATP + protein L-histidine = ADP + protein N-phospho-L-histidine.</text>
        <dbReference type="EC" id="2.7.13.3"/>
    </reaction>
</comment>
<gene>
    <name evidence="8" type="ORF">ENP88_07110</name>
</gene>
<keyword evidence="3" id="KW-0597">Phosphoprotein</keyword>
<keyword evidence="5" id="KW-0418">Kinase</keyword>
<evidence type="ECO:0000256" key="4">
    <source>
        <dbReference type="ARBA" id="ARBA00022679"/>
    </source>
</evidence>
<dbReference type="Gene3D" id="1.10.287.130">
    <property type="match status" value="1"/>
</dbReference>
<comment type="caution">
    <text evidence="8">The sequence shown here is derived from an EMBL/GenBank/DDBJ whole genome shotgun (WGS) entry which is preliminary data.</text>
</comment>
<protein>
    <recommendedName>
        <fullName evidence="2">histidine kinase</fullName>
        <ecNumber evidence="2">2.7.13.3</ecNumber>
    </recommendedName>
</protein>
<dbReference type="GO" id="GO:0006355">
    <property type="term" value="P:regulation of DNA-templated transcription"/>
    <property type="evidence" value="ECO:0007669"/>
    <property type="project" value="InterPro"/>
</dbReference>
<evidence type="ECO:0000256" key="3">
    <source>
        <dbReference type="ARBA" id="ARBA00022553"/>
    </source>
</evidence>
<dbReference type="InterPro" id="IPR001610">
    <property type="entry name" value="PAC"/>
</dbReference>
<keyword evidence="4" id="KW-0808">Transferase</keyword>
<feature type="domain" description="PAS" evidence="6">
    <location>
        <begin position="3"/>
        <end position="72"/>
    </location>
</feature>
<evidence type="ECO:0000256" key="2">
    <source>
        <dbReference type="ARBA" id="ARBA00012438"/>
    </source>
</evidence>
<dbReference type="Pfam" id="PF13426">
    <property type="entry name" value="PAS_9"/>
    <property type="match status" value="1"/>
</dbReference>
<reference evidence="8" key="1">
    <citation type="journal article" date="2020" name="mSystems">
        <title>Genome- and Community-Level Interaction Insights into Carbon Utilization and Element Cycling Functions of Hydrothermarchaeota in Hydrothermal Sediment.</title>
        <authorList>
            <person name="Zhou Z."/>
            <person name="Liu Y."/>
            <person name="Xu W."/>
            <person name="Pan J."/>
            <person name="Luo Z.H."/>
            <person name="Li M."/>
        </authorList>
    </citation>
    <scope>NUCLEOTIDE SEQUENCE [LARGE SCALE GENOMIC DNA]</scope>
    <source>
        <strain evidence="8">SpSt-26</strain>
    </source>
</reference>
<dbReference type="Pfam" id="PF00989">
    <property type="entry name" value="PAS"/>
    <property type="match status" value="2"/>
</dbReference>
<dbReference type="InterPro" id="IPR003661">
    <property type="entry name" value="HisK_dim/P_dom"/>
</dbReference>
<dbReference type="InterPro" id="IPR013656">
    <property type="entry name" value="PAS_4"/>
</dbReference>
<feature type="domain" description="PAS" evidence="6">
    <location>
        <begin position="269"/>
        <end position="315"/>
    </location>
</feature>
<feature type="domain" description="PAC" evidence="7">
    <location>
        <begin position="76"/>
        <end position="127"/>
    </location>
</feature>
<dbReference type="EC" id="2.7.13.3" evidence="2"/>
<dbReference type="Gene3D" id="3.30.450.20">
    <property type="entry name" value="PAS domain"/>
    <property type="match status" value="4"/>
</dbReference>
<dbReference type="SUPFAM" id="SSF55785">
    <property type="entry name" value="PYP-like sensor domain (PAS domain)"/>
    <property type="match status" value="4"/>
</dbReference>
<dbReference type="Pfam" id="PF08448">
    <property type="entry name" value="PAS_4"/>
    <property type="match status" value="1"/>
</dbReference>
<evidence type="ECO:0000256" key="5">
    <source>
        <dbReference type="ARBA" id="ARBA00022777"/>
    </source>
</evidence>
<dbReference type="PANTHER" id="PTHR43304">
    <property type="entry name" value="PHYTOCHROME-LIKE PROTEIN CPH1"/>
    <property type="match status" value="1"/>
</dbReference>
<feature type="domain" description="PAS" evidence="6">
    <location>
        <begin position="368"/>
        <end position="438"/>
    </location>
</feature>
<evidence type="ECO:0000259" key="7">
    <source>
        <dbReference type="PROSITE" id="PS50113"/>
    </source>
</evidence>
<evidence type="ECO:0000259" key="6">
    <source>
        <dbReference type="PROSITE" id="PS50112"/>
    </source>
</evidence>
<dbReference type="GO" id="GO:0000155">
    <property type="term" value="F:phosphorelay sensor kinase activity"/>
    <property type="evidence" value="ECO:0007669"/>
    <property type="project" value="InterPro"/>
</dbReference>
<name>A0A7J2TKJ1_ARCFL</name>
<dbReference type="CDD" id="cd00130">
    <property type="entry name" value="PAS"/>
    <property type="match status" value="4"/>
</dbReference>
<organism evidence="8">
    <name type="scientific">Archaeoglobus fulgidus</name>
    <dbReference type="NCBI Taxonomy" id="2234"/>
    <lineage>
        <taxon>Archaea</taxon>
        <taxon>Methanobacteriati</taxon>
        <taxon>Methanobacteriota</taxon>
        <taxon>Archaeoglobi</taxon>
        <taxon>Archaeoglobales</taxon>
        <taxon>Archaeoglobaceae</taxon>
        <taxon>Archaeoglobus</taxon>
    </lineage>
</organism>
<evidence type="ECO:0000256" key="1">
    <source>
        <dbReference type="ARBA" id="ARBA00000085"/>
    </source>
</evidence>
<accession>A0A7J2TKJ1</accession>
<dbReference type="InterPro" id="IPR013767">
    <property type="entry name" value="PAS_fold"/>
</dbReference>
<dbReference type="InterPro" id="IPR052162">
    <property type="entry name" value="Sensor_kinase/Photoreceptor"/>
</dbReference>
<feature type="domain" description="PAC" evidence="7">
    <location>
        <begin position="317"/>
        <end position="367"/>
    </location>
</feature>
<dbReference type="InterPro" id="IPR000700">
    <property type="entry name" value="PAS-assoc_C"/>
</dbReference>
<dbReference type="Pfam" id="PF00512">
    <property type="entry name" value="HisKA"/>
    <property type="match status" value="1"/>
</dbReference>
<feature type="domain" description="PAS" evidence="6">
    <location>
        <begin position="128"/>
        <end position="198"/>
    </location>
</feature>
<sequence>MHEVADFKEILERVLDAIIVVDRSLKIVYANPAVEIFGYKQEELVGRSIMDFIPEKYRNYVEEIAQRYLRGEEKFSRVEIQLPDKHGNLRWVEVVASVIESDGIPKYAVMELREISKLKKLLIELEESRKMYDTIFDAFPDFIGIVDREGRIVSVNRNFLLASKMGREEVIGKSVFSFVSPEEMEKAVGIFNRALNSGEIVRAIIKANIGEEERFLDVSGRFIGEIGVIVSKDVTEPLKLRMEIEEREKFYRNIINSSLSGYIILDDGIIFVNKRCEEMFGYTAEELLGKSIELLFEERFREKVRENIKRVLNGERISGISRVLKKDGSVFYVNFTGVPLDYNGKRLVLISFDDITEKRKIEKELEEKRGLYRTLVENSHTGIFIIQNNKILYANAKMKEITGYDIGDLKAMRHPYDIVSPEFRDLVKRRYEARERGEEVPESYEVKIITKDGREKWIKVLARSIKYRNKPAVLVNIADITRLKEDEENLKRLNRILMVAGEIKDALIIGRTEYEILFNIRKILEKLDSEVGIYAWGEPVLVPKCLSELKVEKCSCIFQEKRGDIYLTFIPILDSSFDFLIVLARREPFNDDELKVLSSISQDISMRFRTLKLEREKEITFDAIIKNLEQFEMLADKLRNPLAVIKGYLEIKDEIGNEEIIEKISKEIDRMEKILDELRYRELATFELKKILEFKK</sequence>
<dbReference type="InterPro" id="IPR000014">
    <property type="entry name" value="PAS"/>
</dbReference>
<evidence type="ECO:0000313" key="8">
    <source>
        <dbReference type="EMBL" id="HEH35888.1"/>
    </source>
</evidence>
<dbReference type="SMART" id="SM00388">
    <property type="entry name" value="HisKA"/>
    <property type="match status" value="1"/>
</dbReference>
<proteinExistence type="predicted"/>
<dbReference type="PROSITE" id="PS50113">
    <property type="entry name" value="PAC"/>
    <property type="match status" value="3"/>
</dbReference>